<dbReference type="EMBL" id="CP000113">
    <property type="protein sequence ID" value="ABF86190.1"/>
    <property type="molecule type" value="Genomic_DNA"/>
</dbReference>
<keyword evidence="3" id="KW-1185">Reference proteome</keyword>
<dbReference type="HOGENOM" id="CLU_2936774_0_0_7"/>
<dbReference type="AlphaFoldDB" id="Q1D179"/>
<accession>Q1D179</accession>
<name>Q1D179_MYXXD</name>
<gene>
    <name evidence="2" type="ordered locus">MXAN_5451</name>
</gene>
<dbReference type="STRING" id="246197.MXAN_5451"/>
<reference evidence="2 3" key="1">
    <citation type="journal article" date="2006" name="Proc. Natl. Acad. Sci. U.S.A.">
        <title>Evolution of sensory complexity recorded in a myxobacterial genome.</title>
        <authorList>
            <person name="Goldman B.S."/>
            <person name="Nierman W.C."/>
            <person name="Kaiser D."/>
            <person name="Slater S.C."/>
            <person name="Durkin A.S."/>
            <person name="Eisen J.A."/>
            <person name="Ronning C.M."/>
            <person name="Barbazuk W.B."/>
            <person name="Blanchard M."/>
            <person name="Field C."/>
            <person name="Halling C."/>
            <person name="Hinkle G."/>
            <person name="Iartchuk O."/>
            <person name="Kim H.S."/>
            <person name="Mackenzie C."/>
            <person name="Madupu R."/>
            <person name="Miller N."/>
            <person name="Shvartsbeyn A."/>
            <person name="Sullivan S.A."/>
            <person name="Vaudin M."/>
            <person name="Wiegand R."/>
            <person name="Kaplan H.B."/>
        </authorList>
    </citation>
    <scope>NUCLEOTIDE SEQUENCE [LARGE SCALE GENOMIC DNA]</scope>
    <source>
        <strain evidence="3">DK1622</strain>
    </source>
</reference>
<feature type="region of interest" description="Disordered" evidence="1">
    <location>
        <begin position="33"/>
        <end position="60"/>
    </location>
</feature>
<organism evidence="2 3">
    <name type="scientific">Myxococcus xanthus (strain DK1622)</name>
    <dbReference type="NCBI Taxonomy" id="246197"/>
    <lineage>
        <taxon>Bacteria</taxon>
        <taxon>Pseudomonadati</taxon>
        <taxon>Myxococcota</taxon>
        <taxon>Myxococcia</taxon>
        <taxon>Myxococcales</taxon>
        <taxon>Cystobacterineae</taxon>
        <taxon>Myxococcaceae</taxon>
        <taxon>Myxococcus</taxon>
    </lineage>
</organism>
<evidence type="ECO:0000313" key="2">
    <source>
        <dbReference type="EMBL" id="ABF86190.1"/>
    </source>
</evidence>
<protein>
    <submittedName>
        <fullName evidence="2">Uncharacterized protein</fullName>
    </submittedName>
</protein>
<proteinExistence type="predicted"/>
<evidence type="ECO:0000256" key="1">
    <source>
        <dbReference type="SAM" id="MobiDB-lite"/>
    </source>
</evidence>
<dbReference type="Proteomes" id="UP000002402">
    <property type="component" value="Chromosome"/>
</dbReference>
<evidence type="ECO:0000313" key="3">
    <source>
        <dbReference type="Proteomes" id="UP000002402"/>
    </source>
</evidence>
<dbReference type="EnsemblBacteria" id="ABF86190">
    <property type="protein sequence ID" value="ABF86190"/>
    <property type="gene ID" value="MXAN_5451"/>
</dbReference>
<sequence>MKDASRLKRGRNVLRTDVRALLTTDVCELGNAPTAAPTAAEAKRRPARRTARMSSFSGLF</sequence>
<dbReference type="KEGG" id="mxa:MXAN_5451"/>